<reference evidence="9 10" key="1">
    <citation type="submission" date="2019-05" db="EMBL/GenBank/DDBJ databases">
        <title>Mumia sp. nov., isolated from the intestinal contents of plateau pika (Ochotona curzoniae) in the Qinghai-Tibet plateau of China.</title>
        <authorList>
            <person name="Tian Z."/>
        </authorList>
    </citation>
    <scope>NUCLEOTIDE SEQUENCE [LARGE SCALE GENOMIC DNA]</scope>
    <source>
        <strain evidence="10">527</strain>
    </source>
</reference>
<evidence type="ECO:0000313" key="10">
    <source>
        <dbReference type="Proteomes" id="UP000306740"/>
    </source>
</evidence>
<evidence type="ECO:0000256" key="5">
    <source>
        <dbReference type="ARBA" id="ARBA00022692"/>
    </source>
</evidence>
<feature type="transmembrane region" description="Helical" evidence="8">
    <location>
        <begin position="182"/>
        <end position="198"/>
    </location>
</feature>
<dbReference type="Proteomes" id="UP000306740">
    <property type="component" value="Unassembled WGS sequence"/>
</dbReference>
<dbReference type="EMBL" id="VDFR01000065">
    <property type="protein sequence ID" value="TNC45895.1"/>
    <property type="molecule type" value="Genomic_DNA"/>
</dbReference>
<dbReference type="PANTHER" id="PTHR34979">
    <property type="entry name" value="INNER MEMBRANE PROTEIN YGAZ"/>
    <property type="match status" value="1"/>
</dbReference>
<dbReference type="GO" id="GO:1903785">
    <property type="term" value="P:L-valine transmembrane transport"/>
    <property type="evidence" value="ECO:0007669"/>
    <property type="project" value="TreeGrafter"/>
</dbReference>
<comment type="subcellular location">
    <subcellularLocation>
        <location evidence="1">Cell membrane</location>
        <topology evidence="1">Multi-pass membrane protein</topology>
    </subcellularLocation>
</comment>
<evidence type="ECO:0000256" key="7">
    <source>
        <dbReference type="ARBA" id="ARBA00023136"/>
    </source>
</evidence>
<feature type="transmembrane region" description="Helical" evidence="8">
    <location>
        <begin position="157"/>
        <end position="175"/>
    </location>
</feature>
<evidence type="ECO:0000256" key="3">
    <source>
        <dbReference type="ARBA" id="ARBA00022448"/>
    </source>
</evidence>
<keyword evidence="4" id="KW-1003">Cell membrane</keyword>
<evidence type="ECO:0000256" key="8">
    <source>
        <dbReference type="SAM" id="Phobius"/>
    </source>
</evidence>
<comment type="caution">
    <text evidence="9">The sequence shown here is derived from an EMBL/GenBank/DDBJ whole genome shotgun (WGS) entry which is preliminary data.</text>
</comment>
<evidence type="ECO:0000256" key="1">
    <source>
        <dbReference type="ARBA" id="ARBA00004651"/>
    </source>
</evidence>
<evidence type="ECO:0000313" key="9">
    <source>
        <dbReference type="EMBL" id="TNC45895.1"/>
    </source>
</evidence>
<keyword evidence="6 8" id="KW-1133">Transmembrane helix</keyword>
<keyword evidence="3" id="KW-0813">Transport</keyword>
<comment type="similarity">
    <text evidence="2">Belongs to the AzlC family.</text>
</comment>
<protein>
    <submittedName>
        <fullName evidence="9">Branched-chain amino acid ABC transporter permease</fullName>
    </submittedName>
</protein>
<keyword evidence="7 8" id="KW-0472">Membrane</keyword>
<feature type="transmembrane region" description="Helical" evidence="8">
    <location>
        <begin position="128"/>
        <end position="151"/>
    </location>
</feature>
<dbReference type="PANTHER" id="PTHR34979:SF1">
    <property type="entry name" value="INNER MEMBRANE PROTEIN YGAZ"/>
    <property type="match status" value="1"/>
</dbReference>
<evidence type="ECO:0000256" key="4">
    <source>
        <dbReference type="ARBA" id="ARBA00022475"/>
    </source>
</evidence>
<proteinExistence type="inferred from homology"/>
<dbReference type="AlphaFoldDB" id="A0A5C4MLL1"/>
<accession>A0A5C4MLL1</accession>
<dbReference type="OrthoDB" id="5195391at2"/>
<evidence type="ECO:0000256" key="6">
    <source>
        <dbReference type="ARBA" id="ARBA00022989"/>
    </source>
</evidence>
<keyword evidence="5 8" id="KW-0812">Transmembrane</keyword>
<feature type="transmembrane region" description="Helical" evidence="8">
    <location>
        <begin position="59"/>
        <end position="80"/>
    </location>
</feature>
<sequence length="224" mass="22768">MRSVWRTFDRSMARDVVPICVTVAMIGVSYGVTATAAGFPAWQVLALAVVVLGASSELLFVGLVAVGAAPLVAAAAGLLVNVRNSAYGMAVGPLLRPGPQRLFGAHLVNDETAALATAQPTPSAGRRVFWVCGVGIAIAWPLGAIVGAQLGQVVPDPWTWGLDAVFPAVIAALVLPALCDRPTLVAALTGGLVALLTVPHVPHGLAPVLALAGLAAARLVRASR</sequence>
<dbReference type="GO" id="GO:0005886">
    <property type="term" value="C:plasma membrane"/>
    <property type="evidence" value="ECO:0007669"/>
    <property type="project" value="UniProtKB-SubCell"/>
</dbReference>
<feature type="transmembrane region" description="Helical" evidence="8">
    <location>
        <begin position="16"/>
        <end position="39"/>
    </location>
</feature>
<dbReference type="Pfam" id="PF03591">
    <property type="entry name" value="AzlC"/>
    <property type="match status" value="1"/>
</dbReference>
<name>A0A5C4MLL1_9ACTN</name>
<dbReference type="InterPro" id="IPR011606">
    <property type="entry name" value="Brnchd-chn_aa_trnsp_permease"/>
</dbReference>
<evidence type="ECO:0000256" key="2">
    <source>
        <dbReference type="ARBA" id="ARBA00010735"/>
    </source>
</evidence>
<gene>
    <name evidence="9" type="ORF">FHE65_14385</name>
</gene>
<organism evidence="9 10">
    <name type="scientific">Mumia zhuanghuii</name>
    <dbReference type="NCBI Taxonomy" id="2585211"/>
    <lineage>
        <taxon>Bacteria</taxon>
        <taxon>Bacillati</taxon>
        <taxon>Actinomycetota</taxon>
        <taxon>Actinomycetes</taxon>
        <taxon>Propionibacteriales</taxon>
        <taxon>Nocardioidaceae</taxon>
        <taxon>Mumia</taxon>
    </lineage>
</organism>